<organism evidence="15 16">
    <name type="scientific">Pseudomonas syringae pv. philadelphi</name>
    <dbReference type="NCBI Taxonomy" id="251706"/>
    <lineage>
        <taxon>Bacteria</taxon>
        <taxon>Pseudomonadati</taxon>
        <taxon>Pseudomonadota</taxon>
        <taxon>Gammaproteobacteria</taxon>
        <taxon>Pseudomonadales</taxon>
        <taxon>Pseudomonadaceae</taxon>
        <taxon>Pseudomonas</taxon>
    </lineage>
</organism>
<feature type="domain" description="Multidrug resistance protein MdtA-like alpha-helical hairpin" evidence="11">
    <location>
        <begin position="106"/>
        <end position="175"/>
    </location>
</feature>
<dbReference type="Pfam" id="PF25876">
    <property type="entry name" value="HH_MFP_RND"/>
    <property type="match status" value="1"/>
</dbReference>
<sequence length="388" mass="41646">MRKQTLTVTAVVLLAACAAFAVWTLTRPATMPRHASTAVPVKVITVRVEDVPRFVTGIGSVLSLQSVVIRPQVDGVLTRVLVREGQHVKVGELLATLDDRSIRASLEQARAQLAQSKAQLDVAQLDLKRYRQLTEDNGISRQTFDQQQALVKQLGATAQGNEASINSAQVQLSYTQIRSPVTGRVGIRNVDEGNFLRVSDAQGLFSVTQIDPIAVEFSLPQQMLPTLQGLVAEHTAAAVKAYQGDGAANGLLLGEGTLSLIDNQVSATTGTIRAKAYFKNPGEQLWPGQLVTVKIQTGIERNALKVPPQVVQRGVDQHFVYRVMADNKVQVVPVKVLYQDSEQALISGPQAGDVLVSDGQSRLRPGATIEVVSAPTADVAAADAERAQ</sequence>
<evidence type="ECO:0000256" key="5">
    <source>
        <dbReference type="ARBA" id="ARBA00022475"/>
    </source>
</evidence>
<keyword evidence="5" id="KW-1003">Cell membrane</keyword>
<dbReference type="SUPFAM" id="SSF111369">
    <property type="entry name" value="HlyD-like secretion proteins"/>
    <property type="match status" value="1"/>
</dbReference>
<evidence type="ECO:0000259" key="13">
    <source>
        <dbReference type="Pfam" id="PF25944"/>
    </source>
</evidence>
<evidence type="ECO:0000256" key="3">
    <source>
        <dbReference type="ARBA" id="ARBA00009477"/>
    </source>
</evidence>
<evidence type="ECO:0000313" key="16">
    <source>
        <dbReference type="Proteomes" id="UP000279372"/>
    </source>
</evidence>
<dbReference type="PANTHER" id="PTHR30469">
    <property type="entry name" value="MULTIDRUG RESISTANCE PROTEIN MDTA"/>
    <property type="match status" value="1"/>
</dbReference>
<dbReference type="GO" id="GO:1990281">
    <property type="term" value="C:efflux pump complex"/>
    <property type="evidence" value="ECO:0007669"/>
    <property type="project" value="TreeGrafter"/>
</dbReference>
<dbReference type="GO" id="GO:0015562">
    <property type="term" value="F:efflux transmembrane transporter activity"/>
    <property type="evidence" value="ECO:0007669"/>
    <property type="project" value="TreeGrafter"/>
</dbReference>
<evidence type="ECO:0000259" key="11">
    <source>
        <dbReference type="Pfam" id="PF25876"/>
    </source>
</evidence>
<dbReference type="Proteomes" id="UP000279372">
    <property type="component" value="Unassembled WGS sequence"/>
</dbReference>
<evidence type="ECO:0000256" key="10">
    <source>
        <dbReference type="SAM" id="SignalP"/>
    </source>
</evidence>
<feature type="chain" id="PRO_5017940737" evidence="10">
    <location>
        <begin position="22"/>
        <end position="388"/>
    </location>
</feature>
<dbReference type="RefSeq" id="WP_122223766.1">
    <property type="nucleotide sequence ID" value="NZ_RBQB01000305.1"/>
</dbReference>
<evidence type="ECO:0000259" key="14">
    <source>
        <dbReference type="Pfam" id="PF25967"/>
    </source>
</evidence>
<protein>
    <submittedName>
        <fullName evidence="15">HlyD family secretion protein</fullName>
    </submittedName>
</protein>
<evidence type="ECO:0000256" key="4">
    <source>
        <dbReference type="ARBA" id="ARBA00022448"/>
    </source>
</evidence>
<name>A0A3M3YIY9_9PSED</name>
<evidence type="ECO:0000256" key="9">
    <source>
        <dbReference type="SAM" id="Coils"/>
    </source>
</evidence>
<evidence type="ECO:0000256" key="6">
    <source>
        <dbReference type="ARBA" id="ARBA00022519"/>
    </source>
</evidence>
<keyword evidence="10" id="KW-0732">Signal</keyword>
<dbReference type="Pfam" id="PF25944">
    <property type="entry name" value="Beta-barrel_RND"/>
    <property type="match status" value="1"/>
</dbReference>
<dbReference type="Pfam" id="PF25967">
    <property type="entry name" value="RND-MFP_C"/>
    <property type="match status" value="1"/>
</dbReference>
<evidence type="ECO:0000256" key="2">
    <source>
        <dbReference type="ARBA" id="ARBA00004635"/>
    </source>
</evidence>
<feature type="signal peptide" evidence="10">
    <location>
        <begin position="1"/>
        <end position="21"/>
    </location>
</feature>
<comment type="caution">
    <text evidence="15">The sequence shown here is derived from an EMBL/GenBank/DDBJ whole genome shotgun (WGS) entry which is preliminary data.</text>
</comment>
<keyword evidence="4" id="KW-0813">Transport</keyword>
<feature type="domain" description="Multidrug resistance protein MdtA-like beta-barrel" evidence="13">
    <location>
        <begin position="212"/>
        <end position="298"/>
    </location>
</feature>
<evidence type="ECO:0000313" key="15">
    <source>
        <dbReference type="EMBL" id="RMO81989.1"/>
    </source>
</evidence>
<dbReference type="EMBL" id="RBQB01000305">
    <property type="protein sequence ID" value="RMO81989.1"/>
    <property type="molecule type" value="Genomic_DNA"/>
</dbReference>
<dbReference type="Gene3D" id="2.40.420.20">
    <property type="match status" value="1"/>
</dbReference>
<evidence type="ECO:0000259" key="12">
    <source>
        <dbReference type="Pfam" id="PF25917"/>
    </source>
</evidence>
<dbReference type="Gene3D" id="2.40.50.100">
    <property type="match status" value="1"/>
</dbReference>
<dbReference type="AlphaFoldDB" id="A0A3M3YIY9"/>
<dbReference type="PANTHER" id="PTHR30469:SF12">
    <property type="entry name" value="MULTIDRUG RESISTANCE PROTEIN MDTA"/>
    <property type="match status" value="1"/>
</dbReference>
<evidence type="ECO:0000256" key="1">
    <source>
        <dbReference type="ARBA" id="ARBA00004533"/>
    </source>
</evidence>
<feature type="coiled-coil region" evidence="9">
    <location>
        <begin position="106"/>
        <end position="133"/>
    </location>
</feature>
<keyword evidence="7 9" id="KW-0175">Coiled coil</keyword>
<dbReference type="InterPro" id="IPR058627">
    <property type="entry name" value="MdtA-like_C"/>
</dbReference>
<dbReference type="PROSITE" id="PS51257">
    <property type="entry name" value="PROKAR_LIPOPROTEIN"/>
    <property type="match status" value="1"/>
</dbReference>
<proteinExistence type="inferred from homology"/>
<dbReference type="Gene3D" id="2.40.30.170">
    <property type="match status" value="1"/>
</dbReference>
<dbReference type="NCBIfam" id="TIGR01730">
    <property type="entry name" value="RND_mfp"/>
    <property type="match status" value="1"/>
</dbReference>
<dbReference type="InterPro" id="IPR058625">
    <property type="entry name" value="MdtA-like_BSH"/>
</dbReference>
<keyword evidence="6" id="KW-0997">Cell inner membrane</keyword>
<dbReference type="Pfam" id="PF25917">
    <property type="entry name" value="BSH_RND"/>
    <property type="match status" value="1"/>
</dbReference>
<dbReference type="InterPro" id="IPR058624">
    <property type="entry name" value="MdtA-like_HH"/>
</dbReference>
<evidence type="ECO:0000256" key="7">
    <source>
        <dbReference type="ARBA" id="ARBA00023054"/>
    </source>
</evidence>
<feature type="domain" description="Multidrug resistance protein MdtA-like C-terminal permuted SH3" evidence="14">
    <location>
        <begin position="302"/>
        <end position="360"/>
    </location>
</feature>
<dbReference type="Gene3D" id="1.10.287.470">
    <property type="entry name" value="Helix hairpin bin"/>
    <property type="match status" value="1"/>
</dbReference>
<accession>A0A3M3YIY9</accession>
<dbReference type="InterPro" id="IPR058626">
    <property type="entry name" value="MdtA-like_b-barrel"/>
</dbReference>
<gene>
    <name evidence="15" type="ORF">ALQ33_00442</name>
</gene>
<evidence type="ECO:0000256" key="8">
    <source>
        <dbReference type="ARBA" id="ARBA00023136"/>
    </source>
</evidence>
<reference evidence="15 16" key="1">
    <citation type="submission" date="2018-08" db="EMBL/GenBank/DDBJ databases">
        <title>Recombination of ecologically and evolutionarily significant loci maintains genetic cohesion in the Pseudomonas syringae species complex.</title>
        <authorList>
            <person name="Dillon M."/>
            <person name="Thakur S."/>
            <person name="Almeida R.N.D."/>
            <person name="Weir B.S."/>
            <person name="Guttman D.S."/>
        </authorList>
    </citation>
    <scope>NUCLEOTIDE SEQUENCE [LARGE SCALE GENOMIC DNA]</scope>
    <source>
        <strain evidence="15 16">ICMP 8902</strain>
    </source>
</reference>
<comment type="subcellular location">
    <subcellularLocation>
        <location evidence="1">Cell inner membrane</location>
    </subcellularLocation>
    <subcellularLocation>
        <location evidence="2">Membrane</location>
        <topology evidence="2">Lipid-anchor</topology>
    </subcellularLocation>
</comment>
<feature type="domain" description="Multidrug resistance protein MdtA-like barrel-sandwich hybrid" evidence="12">
    <location>
        <begin position="67"/>
        <end position="203"/>
    </location>
</feature>
<comment type="similarity">
    <text evidence="3">Belongs to the membrane fusion protein (MFP) (TC 8.A.1) family.</text>
</comment>
<keyword evidence="8" id="KW-0472">Membrane</keyword>
<dbReference type="InterPro" id="IPR006143">
    <property type="entry name" value="RND_pump_MFP"/>
</dbReference>